<feature type="chain" id="PRO_5045104568" evidence="1">
    <location>
        <begin position="19"/>
        <end position="124"/>
    </location>
</feature>
<dbReference type="Proteomes" id="UP001597468">
    <property type="component" value="Unassembled WGS sequence"/>
</dbReference>
<proteinExistence type="predicted"/>
<accession>A0ABW5IYZ6</accession>
<evidence type="ECO:0000256" key="1">
    <source>
        <dbReference type="SAM" id="SignalP"/>
    </source>
</evidence>
<comment type="caution">
    <text evidence="2">The sequence shown here is derived from an EMBL/GenBank/DDBJ whole genome shotgun (WGS) entry which is preliminary data.</text>
</comment>
<dbReference type="RefSeq" id="WP_380753284.1">
    <property type="nucleotide sequence ID" value="NZ_JBHULT010000010.1"/>
</dbReference>
<evidence type="ECO:0000313" key="3">
    <source>
        <dbReference type="Proteomes" id="UP001597468"/>
    </source>
</evidence>
<keyword evidence="1" id="KW-0732">Signal</keyword>
<name>A0ABW5IYZ6_9FLAO</name>
<reference evidence="3" key="1">
    <citation type="journal article" date="2019" name="Int. J. Syst. Evol. Microbiol.">
        <title>The Global Catalogue of Microorganisms (GCM) 10K type strain sequencing project: providing services to taxonomists for standard genome sequencing and annotation.</title>
        <authorList>
            <consortium name="The Broad Institute Genomics Platform"/>
            <consortium name="The Broad Institute Genome Sequencing Center for Infectious Disease"/>
            <person name="Wu L."/>
            <person name="Ma J."/>
        </authorList>
    </citation>
    <scope>NUCLEOTIDE SEQUENCE [LARGE SCALE GENOMIC DNA]</scope>
    <source>
        <strain evidence="3">KCTC 42585</strain>
    </source>
</reference>
<protein>
    <submittedName>
        <fullName evidence="2">DNA topoisomerase IV</fullName>
    </submittedName>
</protein>
<sequence length="124" mass="14445">MQKILLLLLLIFSLTSCYQPERNCNDFKTGTFEFESYLEGELVKTRFVRNDTMEIDYFRGKADTSSIRWINSCEYLLTNRNPENRAEEKPIHIKILTTEGNTYNFEYGLVGETGKQRGTAVKVE</sequence>
<dbReference type="PROSITE" id="PS51257">
    <property type="entry name" value="PROKAR_LIPOPROTEIN"/>
    <property type="match status" value="1"/>
</dbReference>
<dbReference type="EMBL" id="JBHULT010000010">
    <property type="protein sequence ID" value="MFD2518701.1"/>
    <property type="molecule type" value="Genomic_DNA"/>
</dbReference>
<organism evidence="2 3">
    <name type="scientific">Salinimicrobium flavum</name>
    <dbReference type="NCBI Taxonomy" id="1737065"/>
    <lineage>
        <taxon>Bacteria</taxon>
        <taxon>Pseudomonadati</taxon>
        <taxon>Bacteroidota</taxon>
        <taxon>Flavobacteriia</taxon>
        <taxon>Flavobacteriales</taxon>
        <taxon>Flavobacteriaceae</taxon>
        <taxon>Salinimicrobium</taxon>
    </lineage>
</organism>
<evidence type="ECO:0000313" key="2">
    <source>
        <dbReference type="EMBL" id="MFD2518701.1"/>
    </source>
</evidence>
<keyword evidence="3" id="KW-1185">Reference proteome</keyword>
<gene>
    <name evidence="2" type="ORF">ACFSTG_12400</name>
</gene>
<feature type="signal peptide" evidence="1">
    <location>
        <begin position="1"/>
        <end position="18"/>
    </location>
</feature>